<protein>
    <submittedName>
        <fullName evidence="2">Putative structural protein</fullName>
    </submittedName>
</protein>
<dbReference type="Pfam" id="PF17236">
    <property type="entry name" value="SU10_MCP"/>
    <property type="match status" value="1"/>
</dbReference>
<accession>A0A6M3KT84</accession>
<dbReference type="AlphaFoldDB" id="A0A6M3KT84"/>
<sequence>MYLEPSLTTEYTTALSSGATVYAKVAEAVADEFRTGHQALLRDASHLDVDIVAKVTAVVKNGASSYIACKLLEDDDNGASTDLSECDTILICGNINAEGAPIPDAIAYDPTKWYNYTQIFRTPLEITRTAMLTRLRTTDSYKEAKRESLELHSIEMEKAFLHGIRTENTGSNGKPERTTMGLIPAIRAGASGNVNDFALNSDFSGQTWLQGGEDWLDNYLEVIFRYGAQDKLAFVGSGAMLGIQKLAKTYGNIQLTPASAGYGIKILQWITPFGVINLKTHPLFSFQASTRNAMLIFEPAMLRFKYITDTMFKKDPAMKLAGFTAYDGTKEEWLTEAGMEYHHPTKFGFLTGFNTDNSV</sequence>
<evidence type="ECO:0000313" key="1">
    <source>
        <dbReference type="EMBL" id="QJA67109.1"/>
    </source>
</evidence>
<gene>
    <name evidence="2" type="ORF">MM415A00172_0019</name>
    <name evidence="1" type="ORF">MM415B00296_0015</name>
    <name evidence="3" type="ORF">TM448B02017_0009</name>
</gene>
<dbReference type="EMBL" id="MT144866">
    <property type="protein sequence ID" value="QJI00649.1"/>
    <property type="molecule type" value="Genomic_DNA"/>
</dbReference>
<proteinExistence type="predicted"/>
<organism evidence="2">
    <name type="scientific">viral metagenome</name>
    <dbReference type="NCBI Taxonomy" id="1070528"/>
    <lineage>
        <taxon>unclassified sequences</taxon>
        <taxon>metagenomes</taxon>
        <taxon>organismal metagenomes</taxon>
    </lineage>
</organism>
<dbReference type="InterPro" id="IPR035198">
    <property type="entry name" value="SU10_MCP"/>
</dbReference>
<name>A0A6M3KT84_9ZZZZ</name>
<evidence type="ECO:0000313" key="2">
    <source>
        <dbReference type="EMBL" id="QJA84675.1"/>
    </source>
</evidence>
<evidence type="ECO:0000313" key="3">
    <source>
        <dbReference type="EMBL" id="QJI00649.1"/>
    </source>
</evidence>
<dbReference type="EMBL" id="MT142533">
    <property type="protein sequence ID" value="QJA84675.1"/>
    <property type="molecule type" value="Genomic_DNA"/>
</dbReference>
<reference evidence="2" key="1">
    <citation type="submission" date="2020-03" db="EMBL/GenBank/DDBJ databases">
        <title>The deep terrestrial virosphere.</title>
        <authorList>
            <person name="Holmfeldt K."/>
            <person name="Nilsson E."/>
            <person name="Simone D."/>
            <person name="Lopez-Fernandez M."/>
            <person name="Wu X."/>
            <person name="de Brujin I."/>
            <person name="Lundin D."/>
            <person name="Andersson A."/>
            <person name="Bertilsson S."/>
            <person name="Dopson M."/>
        </authorList>
    </citation>
    <scope>NUCLEOTIDE SEQUENCE</scope>
    <source>
        <strain evidence="2">MM415A00172</strain>
        <strain evidence="1">MM415B00296</strain>
        <strain evidence="3">TM448B02017</strain>
    </source>
</reference>
<dbReference type="EMBL" id="MT141566">
    <property type="protein sequence ID" value="QJA67109.1"/>
    <property type="molecule type" value="Genomic_DNA"/>
</dbReference>